<gene>
    <name evidence="10" type="ORF">Ga0061079_11087</name>
</gene>
<evidence type="ECO:0000259" key="9">
    <source>
        <dbReference type="Pfam" id="PF12704"/>
    </source>
</evidence>
<evidence type="ECO:0000259" key="8">
    <source>
        <dbReference type="Pfam" id="PF02687"/>
    </source>
</evidence>
<keyword evidence="11" id="KW-1185">Reference proteome</keyword>
<dbReference type="OrthoDB" id="9770036at2"/>
<dbReference type="AlphaFoldDB" id="A0A0X3ARD3"/>
<feature type="transmembrane region" description="Helical" evidence="7">
    <location>
        <begin position="374"/>
        <end position="392"/>
    </location>
</feature>
<keyword evidence="4 7" id="KW-1133">Transmembrane helix</keyword>
<evidence type="ECO:0000313" key="10">
    <source>
        <dbReference type="EMBL" id="CVK16803.1"/>
    </source>
</evidence>
<dbReference type="GO" id="GO:0022857">
    <property type="term" value="F:transmembrane transporter activity"/>
    <property type="evidence" value="ECO:0007669"/>
    <property type="project" value="TreeGrafter"/>
</dbReference>
<comment type="similarity">
    <text evidence="6">Belongs to the ABC-4 integral membrane protein family.</text>
</comment>
<keyword evidence="5 7" id="KW-0472">Membrane</keyword>
<name>A0A0X3ARD3_9FLAO</name>
<dbReference type="PANTHER" id="PTHR30572:SF4">
    <property type="entry name" value="ABC TRANSPORTER PERMEASE YTRF"/>
    <property type="match status" value="1"/>
</dbReference>
<feature type="transmembrane region" description="Helical" evidence="7">
    <location>
        <begin position="21"/>
        <end position="41"/>
    </location>
</feature>
<proteinExistence type="inferred from homology"/>
<comment type="subcellular location">
    <subcellularLocation>
        <location evidence="1">Cell membrane</location>
        <topology evidence="1">Multi-pass membrane protein</topology>
    </subcellularLocation>
</comment>
<dbReference type="EMBL" id="FCOR01000010">
    <property type="protein sequence ID" value="CVK16803.1"/>
    <property type="molecule type" value="Genomic_DNA"/>
</dbReference>
<evidence type="ECO:0000256" key="3">
    <source>
        <dbReference type="ARBA" id="ARBA00022692"/>
    </source>
</evidence>
<dbReference type="RefSeq" id="WP_055425992.1">
    <property type="nucleotide sequence ID" value="NZ_FCOR01000010.1"/>
</dbReference>
<evidence type="ECO:0000256" key="7">
    <source>
        <dbReference type="SAM" id="Phobius"/>
    </source>
</evidence>
<dbReference type="Pfam" id="PF12704">
    <property type="entry name" value="MacB_PCD"/>
    <property type="match status" value="1"/>
</dbReference>
<sequence length="409" mass="45622">MFNIDRWQEIFYSIKQNKLRTFLSGFTISLGLFIFIILFGFGNGLKNGFSREFILDSSSTINIIPGKTTEAYLGLQQNRDITLKNEDLDLVKKEYDKDLEFKTATITQPENVTYRTSSGVYTVQATYPDKQYIEKAIITSGRFLNQSDIVNKTKIAVIGRLVEKDLFKNEKALGKYINVGGINYKVVGIFYDEGGDNDERIIYIPISTLQSIKKNSNQVSQIDVAYLSDMKPSIAVKLGDDIKKSLQSKLKISPSDKTGLIIRNRAQNMEDTYSFFTVISSLVMFIGFGTIMAGIIGISNIMVYIVKERTKEIGIRKALGARPFSIVWLILQESIFITVISGISGVILGSLALYLIGNNLSTYLIVDPSVSKELIFFATVSLITFGTVAGFIPARKAAKIKPIEALRSD</sequence>
<accession>A0A0X3ARD3</accession>
<keyword evidence="2" id="KW-1003">Cell membrane</keyword>
<evidence type="ECO:0000256" key="1">
    <source>
        <dbReference type="ARBA" id="ARBA00004651"/>
    </source>
</evidence>
<feature type="domain" description="MacB-like periplasmic core" evidence="9">
    <location>
        <begin position="21"/>
        <end position="238"/>
    </location>
</feature>
<keyword evidence="3 7" id="KW-0812">Transmembrane</keyword>
<reference evidence="10 11" key="1">
    <citation type="submission" date="2016-01" db="EMBL/GenBank/DDBJ databases">
        <authorList>
            <person name="McClelland M."/>
            <person name="Jain A."/>
            <person name="Saraogi P."/>
            <person name="Mendelson R."/>
            <person name="Westerman R."/>
            <person name="SanMiguel P."/>
            <person name="Csonka L."/>
        </authorList>
    </citation>
    <scope>NUCLEOTIDE SEQUENCE [LARGE SCALE GENOMIC DNA]</scope>
    <source>
        <strain evidence="10 11">R-53146</strain>
    </source>
</reference>
<feature type="domain" description="ABC3 transporter permease C-terminal" evidence="8">
    <location>
        <begin position="284"/>
        <end position="402"/>
    </location>
</feature>
<organism evidence="10 11">
    <name type="scientific">Apibacter mensalis</name>
    <dbReference type="NCBI Taxonomy" id="1586267"/>
    <lineage>
        <taxon>Bacteria</taxon>
        <taxon>Pseudomonadati</taxon>
        <taxon>Bacteroidota</taxon>
        <taxon>Flavobacteriia</taxon>
        <taxon>Flavobacteriales</taxon>
        <taxon>Weeksellaceae</taxon>
        <taxon>Apibacter</taxon>
    </lineage>
</organism>
<feature type="transmembrane region" description="Helical" evidence="7">
    <location>
        <begin position="273"/>
        <end position="306"/>
    </location>
</feature>
<dbReference type="STRING" id="1586267.GCA_001418685_01668"/>
<evidence type="ECO:0000256" key="4">
    <source>
        <dbReference type="ARBA" id="ARBA00022989"/>
    </source>
</evidence>
<evidence type="ECO:0000313" key="11">
    <source>
        <dbReference type="Proteomes" id="UP000182761"/>
    </source>
</evidence>
<dbReference type="GO" id="GO:0005886">
    <property type="term" value="C:plasma membrane"/>
    <property type="evidence" value="ECO:0007669"/>
    <property type="project" value="UniProtKB-SubCell"/>
</dbReference>
<dbReference type="InterPro" id="IPR003838">
    <property type="entry name" value="ABC3_permease_C"/>
</dbReference>
<dbReference type="InterPro" id="IPR025857">
    <property type="entry name" value="MacB_PCD"/>
</dbReference>
<protein>
    <submittedName>
        <fullName evidence="10">Putative ABC transport system permease protein</fullName>
    </submittedName>
</protein>
<evidence type="ECO:0000256" key="6">
    <source>
        <dbReference type="ARBA" id="ARBA00038076"/>
    </source>
</evidence>
<dbReference type="InterPro" id="IPR050250">
    <property type="entry name" value="Macrolide_Exporter_MacB"/>
</dbReference>
<feature type="transmembrane region" description="Helical" evidence="7">
    <location>
        <begin position="326"/>
        <end position="354"/>
    </location>
</feature>
<evidence type="ECO:0000256" key="5">
    <source>
        <dbReference type="ARBA" id="ARBA00023136"/>
    </source>
</evidence>
<dbReference type="Proteomes" id="UP000182761">
    <property type="component" value="Unassembled WGS sequence"/>
</dbReference>
<dbReference type="PANTHER" id="PTHR30572">
    <property type="entry name" value="MEMBRANE COMPONENT OF TRANSPORTER-RELATED"/>
    <property type="match status" value="1"/>
</dbReference>
<evidence type="ECO:0000256" key="2">
    <source>
        <dbReference type="ARBA" id="ARBA00022475"/>
    </source>
</evidence>
<dbReference type="Pfam" id="PF02687">
    <property type="entry name" value="FtsX"/>
    <property type="match status" value="1"/>
</dbReference>